<name>A0A8J6XKV9_9CYAN</name>
<evidence type="ECO:0000259" key="4">
    <source>
        <dbReference type="PROSITE" id="PS50110"/>
    </source>
</evidence>
<accession>A0A8J6XKV9</accession>
<feature type="compositionally biased region" description="Polar residues" evidence="3">
    <location>
        <begin position="19"/>
        <end position="28"/>
    </location>
</feature>
<dbReference type="PANTHER" id="PTHR44591:SF3">
    <property type="entry name" value="RESPONSE REGULATORY DOMAIN-CONTAINING PROTEIN"/>
    <property type="match status" value="1"/>
</dbReference>
<proteinExistence type="predicted"/>
<dbReference type="InterPro" id="IPR001789">
    <property type="entry name" value="Sig_transdc_resp-reg_receiver"/>
</dbReference>
<dbReference type="SUPFAM" id="SSF52172">
    <property type="entry name" value="CheY-like"/>
    <property type="match status" value="1"/>
</dbReference>
<feature type="region of interest" description="Disordered" evidence="3">
    <location>
        <begin position="1"/>
        <end position="28"/>
    </location>
</feature>
<dbReference type="InterPro" id="IPR050595">
    <property type="entry name" value="Bact_response_regulator"/>
</dbReference>
<dbReference type="EMBL" id="JACXAE010000054">
    <property type="protein sequence ID" value="MBD2773464.1"/>
    <property type="molecule type" value="Genomic_DNA"/>
</dbReference>
<evidence type="ECO:0000313" key="5">
    <source>
        <dbReference type="EMBL" id="MBD2773464.1"/>
    </source>
</evidence>
<dbReference type="Gene3D" id="3.40.50.2300">
    <property type="match status" value="1"/>
</dbReference>
<dbReference type="SMART" id="SM00448">
    <property type="entry name" value="REC"/>
    <property type="match status" value="1"/>
</dbReference>
<sequence length="157" mass="17505">MPNSFCDLHPQKDREPINHYQNAQSNSPSPALDGLRVFVVDDNADNLKLVKIIFEEYQAEVETATSVDEAIEVIEEWKPDILISDISMPHKDGYSLIRSIRIKEAEVGGFLPAVALTGCVFPENSRLVFNAGFQMFILKPFEALELVAVVAKLTGRT</sequence>
<comment type="caution">
    <text evidence="5">The sequence shown here is derived from an EMBL/GenBank/DDBJ whole genome shotgun (WGS) entry which is preliminary data.</text>
</comment>
<keyword evidence="1 2" id="KW-0597">Phosphoprotein</keyword>
<protein>
    <submittedName>
        <fullName evidence="5">Response regulator</fullName>
    </submittedName>
</protein>
<dbReference type="GO" id="GO:0000160">
    <property type="term" value="P:phosphorelay signal transduction system"/>
    <property type="evidence" value="ECO:0007669"/>
    <property type="project" value="InterPro"/>
</dbReference>
<dbReference type="PROSITE" id="PS50110">
    <property type="entry name" value="RESPONSE_REGULATORY"/>
    <property type="match status" value="1"/>
</dbReference>
<evidence type="ECO:0000256" key="1">
    <source>
        <dbReference type="ARBA" id="ARBA00022553"/>
    </source>
</evidence>
<dbReference type="InterPro" id="IPR011006">
    <property type="entry name" value="CheY-like_superfamily"/>
</dbReference>
<evidence type="ECO:0000256" key="2">
    <source>
        <dbReference type="PROSITE-ProRule" id="PRU00169"/>
    </source>
</evidence>
<gene>
    <name evidence="5" type="ORF">ICL16_15630</name>
</gene>
<evidence type="ECO:0000256" key="3">
    <source>
        <dbReference type="SAM" id="MobiDB-lite"/>
    </source>
</evidence>
<feature type="modified residue" description="4-aspartylphosphate" evidence="2">
    <location>
        <position position="85"/>
    </location>
</feature>
<dbReference type="PANTHER" id="PTHR44591">
    <property type="entry name" value="STRESS RESPONSE REGULATOR PROTEIN 1"/>
    <property type="match status" value="1"/>
</dbReference>
<reference evidence="5" key="1">
    <citation type="submission" date="2020-09" db="EMBL/GenBank/DDBJ databases">
        <title>Iningainema tapete sp. nov. (Scytonemataceae, Cyanobacteria) from greenhouses in central Florida (USA) produces two types of nodularin with biosynthetic potential for microcystin-LR and anabaenopeptins.</title>
        <authorList>
            <person name="Berthold D.E."/>
            <person name="Lefler F.W."/>
            <person name="Huang I.-S."/>
            <person name="Abdulla H."/>
            <person name="Zimba P.V."/>
            <person name="Laughinghouse H.D. IV."/>
        </authorList>
    </citation>
    <scope>NUCLEOTIDE SEQUENCE</scope>
    <source>
        <strain evidence="5">BLCCT55</strain>
    </source>
</reference>
<organism evidence="5 6">
    <name type="scientific">Iningainema tapete BLCC-T55</name>
    <dbReference type="NCBI Taxonomy" id="2748662"/>
    <lineage>
        <taxon>Bacteria</taxon>
        <taxon>Bacillati</taxon>
        <taxon>Cyanobacteriota</taxon>
        <taxon>Cyanophyceae</taxon>
        <taxon>Nostocales</taxon>
        <taxon>Scytonemataceae</taxon>
        <taxon>Iningainema tapete</taxon>
    </lineage>
</organism>
<dbReference type="Proteomes" id="UP000629098">
    <property type="component" value="Unassembled WGS sequence"/>
</dbReference>
<feature type="domain" description="Response regulatory" evidence="4">
    <location>
        <begin position="36"/>
        <end position="154"/>
    </location>
</feature>
<dbReference type="Pfam" id="PF00072">
    <property type="entry name" value="Response_reg"/>
    <property type="match status" value="1"/>
</dbReference>
<dbReference type="AlphaFoldDB" id="A0A8J6XKV9"/>
<evidence type="ECO:0000313" key="6">
    <source>
        <dbReference type="Proteomes" id="UP000629098"/>
    </source>
</evidence>
<keyword evidence="6" id="KW-1185">Reference proteome</keyword>